<organism evidence="1 2">
    <name type="scientific">Orbilia ellipsospora</name>
    <dbReference type="NCBI Taxonomy" id="2528407"/>
    <lineage>
        <taxon>Eukaryota</taxon>
        <taxon>Fungi</taxon>
        <taxon>Dikarya</taxon>
        <taxon>Ascomycota</taxon>
        <taxon>Pezizomycotina</taxon>
        <taxon>Orbiliomycetes</taxon>
        <taxon>Orbiliales</taxon>
        <taxon>Orbiliaceae</taxon>
        <taxon>Orbilia</taxon>
    </lineage>
</organism>
<proteinExistence type="predicted"/>
<comment type="caution">
    <text evidence="1">The sequence shown here is derived from an EMBL/GenBank/DDBJ whole genome shotgun (WGS) entry which is preliminary data.</text>
</comment>
<name>A0AAV9X015_9PEZI</name>
<evidence type="ECO:0000313" key="2">
    <source>
        <dbReference type="Proteomes" id="UP001365542"/>
    </source>
</evidence>
<keyword evidence="2" id="KW-1185">Reference proteome</keyword>
<dbReference type="Proteomes" id="UP001365542">
    <property type="component" value="Unassembled WGS sequence"/>
</dbReference>
<sequence length="267" mass="31200">MGRISVTNSHPTITLPIEIQLQILEEAEWYQHAVLSQVCTAWRLELLKRKNRSKLYQPIHDSRYAMTKWISHVSPRIHKALDYHNILQWDEELKTLKWAHANLKRDDKPITTDISKHIQEISFNMAPFSHHPAFECVESDISVVIGIFTSRYRSDSGTFFTPQRLVIGETLSVGRFLDRMQSWRVGDMDYRITHRKSPTRWIFCNYFLDSCSVTPSGEKLVLVSVEMELDKPDKFNIPLPLFQPRPEIDFDRGGIVSRIARNHVRKA</sequence>
<reference evidence="1 2" key="1">
    <citation type="submission" date="2019-10" db="EMBL/GenBank/DDBJ databases">
        <authorList>
            <person name="Palmer J.M."/>
        </authorList>
    </citation>
    <scope>NUCLEOTIDE SEQUENCE [LARGE SCALE GENOMIC DNA]</scope>
    <source>
        <strain evidence="1 2">TWF694</strain>
    </source>
</reference>
<dbReference type="EMBL" id="JAVHJO010000012">
    <property type="protein sequence ID" value="KAK6531681.1"/>
    <property type="molecule type" value="Genomic_DNA"/>
</dbReference>
<evidence type="ECO:0008006" key="3">
    <source>
        <dbReference type="Google" id="ProtNLM"/>
    </source>
</evidence>
<evidence type="ECO:0000313" key="1">
    <source>
        <dbReference type="EMBL" id="KAK6531681.1"/>
    </source>
</evidence>
<protein>
    <recommendedName>
        <fullName evidence="3">F-box domain-containing protein</fullName>
    </recommendedName>
</protein>
<dbReference type="AlphaFoldDB" id="A0AAV9X015"/>
<accession>A0AAV9X015</accession>
<gene>
    <name evidence="1" type="ORF">TWF694_002857</name>
</gene>